<dbReference type="EMBL" id="CAJNOW010008127">
    <property type="protein sequence ID" value="CAF1529833.1"/>
    <property type="molecule type" value="Genomic_DNA"/>
</dbReference>
<feature type="non-terminal residue" evidence="1">
    <location>
        <position position="42"/>
    </location>
</feature>
<sequence length="42" mass="4781">MGEYSKALPLLEKALGIWRMSLPPTHPNIQTAMDNIEEVKEK</sequence>
<protein>
    <recommendedName>
        <fullName evidence="4">Tetratricopeptide repeat protein</fullName>
    </recommendedName>
</protein>
<comment type="caution">
    <text evidence="1">The sequence shown here is derived from an EMBL/GenBank/DDBJ whole genome shotgun (WGS) entry which is preliminary data.</text>
</comment>
<evidence type="ECO:0000313" key="2">
    <source>
        <dbReference type="EMBL" id="CAF5227978.1"/>
    </source>
</evidence>
<evidence type="ECO:0008006" key="4">
    <source>
        <dbReference type="Google" id="ProtNLM"/>
    </source>
</evidence>
<evidence type="ECO:0000313" key="3">
    <source>
        <dbReference type="Proteomes" id="UP000663834"/>
    </source>
</evidence>
<reference evidence="1" key="1">
    <citation type="submission" date="2021-02" db="EMBL/GenBank/DDBJ databases">
        <authorList>
            <person name="Nowell W R."/>
        </authorList>
    </citation>
    <scope>NUCLEOTIDE SEQUENCE</scope>
</reference>
<accession>A0A815VBB9</accession>
<proteinExistence type="predicted"/>
<dbReference type="OrthoDB" id="1926212at2759"/>
<name>A0A815VBB9_9BILA</name>
<dbReference type="AlphaFoldDB" id="A0A815VBB9"/>
<dbReference type="Gene3D" id="1.25.40.10">
    <property type="entry name" value="Tetratricopeptide repeat domain"/>
    <property type="match status" value="1"/>
</dbReference>
<dbReference type="Proteomes" id="UP000681720">
    <property type="component" value="Unassembled WGS sequence"/>
</dbReference>
<dbReference type="InterPro" id="IPR011990">
    <property type="entry name" value="TPR-like_helical_dom_sf"/>
</dbReference>
<evidence type="ECO:0000313" key="1">
    <source>
        <dbReference type="EMBL" id="CAF1529833.1"/>
    </source>
</evidence>
<gene>
    <name evidence="2" type="ORF">GIL414_LOCUS87912</name>
    <name evidence="1" type="ORF">KQP761_LOCUS16222</name>
</gene>
<organism evidence="1 3">
    <name type="scientific">Rotaria magnacalcarata</name>
    <dbReference type="NCBI Taxonomy" id="392030"/>
    <lineage>
        <taxon>Eukaryota</taxon>
        <taxon>Metazoa</taxon>
        <taxon>Spiralia</taxon>
        <taxon>Gnathifera</taxon>
        <taxon>Rotifera</taxon>
        <taxon>Eurotatoria</taxon>
        <taxon>Bdelloidea</taxon>
        <taxon>Philodinida</taxon>
        <taxon>Philodinidae</taxon>
        <taxon>Rotaria</taxon>
    </lineage>
</organism>
<dbReference type="Proteomes" id="UP000663834">
    <property type="component" value="Unassembled WGS sequence"/>
</dbReference>
<dbReference type="EMBL" id="CAJOBJ010382667">
    <property type="protein sequence ID" value="CAF5227978.1"/>
    <property type="molecule type" value="Genomic_DNA"/>
</dbReference>